<dbReference type="CDD" id="cd00637">
    <property type="entry name" value="7tm_classA_rhodopsin-like"/>
    <property type="match status" value="1"/>
</dbReference>
<feature type="transmembrane region" description="Helical" evidence="10">
    <location>
        <begin position="23"/>
        <end position="47"/>
    </location>
</feature>
<dbReference type="GO" id="GO:0005886">
    <property type="term" value="C:plasma membrane"/>
    <property type="evidence" value="ECO:0007669"/>
    <property type="project" value="UniProtKB-SubCell"/>
</dbReference>
<protein>
    <recommendedName>
        <fullName evidence="11">G-protein coupled receptors family 1 profile domain-containing protein</fullName>
    </recommendedName>
</protein>
<comment type="subcellular location">
    <subcellularLocation>
        <location evidence="1">Cell membrane</location>
        <topology evidence="1">Multi-pass membrane protein</topology>
    </subcellularLocation>
</comment>
<organism evidence="12 13">
    <name type="scientific">Desmophyllum pertusum</name>
    <dbReference type="NCBI Taxonomy" id="174260"/>
    <lineage>
        <taxon>Eukaryota</taxon>
        <taxon>Metazoa</taxon>
        <taxon>Cnidaria</taxon>
        <taxon>Anthozoa</taxon>
        <taxon>Hexacorallia</taxon>
        <taxon>Scleractinia</taxon>
        <taxon>Caryophylliina</taxon>
        <taxon>Caryophylliidae</taxon>
        <taxon>Desmophyllum</taxon>
    </lineage>
</organism>
<keyword evidence="6 10" id="KW-0472">Membrane</keyword>
<dbReference type="GO" id="GO:0004930">
    <property type="term" value="F:G protein-coupled receptor activity"/>
    <property type="evidence" value="ECO:0007669"/>
    <property type="project" value="UniProtKB-KW"/>
</dbReference>
<evidence type="ECO:0000256" key="2">
    <source>
        <dbReference type="ARBA" id="ARBA00022475"/>
    </source>
</evidence>
<evidence type="ECO:0000313" key="13">
    <source>
        <dbReference type="Proteomes" id="UP001163046"/>
    </source>
</evidence>
<evidence type="ECO:0000256" key="9">
    <source>
        <dbReference type="RuleBase" id="RU000688"/>
    </source>
</evidence>
<feature type="transmembrane region" description="Helical" evidence="10">
    <location>
        <begin position="134"/>
        <end position="157"/>
    </location>
</feature>
<dbReference type="InterPro" id="IPR050569">
    <property type="entry name" value="TAAR"/>
</dbReference>
<keyword evidence="3 9" id="KW-0812">Transmembrane</keyword>
<feature type="transmembrane region" description="Helical" evidence="10">
    <location>
        <begin position="59"/>
        <end position="78"/>
    </location>
</feature>
<evidence type="ECO:0000256" key="6">
    <source>
        <dbReference type="ARBA" id="ARBA00023136"/>
    </source>
</evidence>
<dbReference type="Proteomes" id="UP001163046">
    <property type="component" value="Unassembled WGS sequence"/>
</dbReference>
<evidence type="ECO:0000256" key="3">
    <source>
        <dbReference type="ARBA" id="ARBA00022692"/>
    </source>
</evidence>
<keyword evidence="13" id="KW-1185">Reference proteome</keyword>
<feature type="transmembrane region" description="Helical" evidence="10">
    <location>
        <begin position="231"/>
        <end position="251"/>
    </location>
</feature>
<keyword evidence="4 10" id="KW-1133">Transmembrane helix</keyword>
<keyword evidence="5 9" id="KW-0297">G-protein coupled receptor</keyword>
<feature type="transmembrane region" description="Helical" evidence="10">
    <location>
        <begin position="177"/>
        <end position="197"/>
    </location>
</feature>
<evidence type="ECO:0000259" key="11">
    <source>
        <dbReference type="PROSITE" id="PS50262"/>
    </source>
</evidence>
<comment type="similarity">
    <text evidence="9">Belongs to the G-protein coupled receptor 1 family.</text>
</comment>
<feature type="domain" description="G-protein coupled receptors family 1 profile" evidence="11">
    <location>
        <begin position="39"/>
        <end position="284"/>
    </location>
</feature>
<gene>
    <name evidence="12" type="ORF">OS493_036044</name>
</gene>
<dbReference type="Gene3D" id="1.20.1070.10">
    <property type="entry name" value="Rhodopsin 7-helix transmembrane proteins"/>
    <property type="match status" value="1"/>
</dbReference>
<name>A0A9W9Z785_9CNID</name>
<dbReference type="InterPro" id="IPR017452">
    <property type="entry name" value="GPCR_Rhodpsn_7TM"/>
</dbReference>
<accession>A0A9W9Z785</accession>
<evidence type="ECO:0000256" key="10">
    <source>
        <dbReference type="SAM" id="Phobius"/>
    </source>
</evidence>
<keyword evidence="8 9" id="KW-0807">Transducer</keyword>
<dbReference type="SUPFAM" id="SSF81321">
    <property type="entry name" value="Family A G protein-coupled receptor-like"/>
    <property type="match status" value="1"/>
</dbReference>
<dbReference type="OrthoDB" id="10042731at2759"/>
<reference evidence="12" key="1">
    <citation type="submission" date="2023-01" db="EMBL/GenBank/DDBJ databases">
        <title>Genome assembly of the deep-sea coral Lophelia pertusa.</title>
        <authorList>
            <person name="Herrera S."/>
            <person name="Cordes E."/>
        </authorList>
    </citation>
    <scope>NUCLEOTIDE SEQUENCE</scope>
    <source>
        <strain evidence="12">USNM1676648</strain>
        <tissue evidence="12">Polyp</tissue>
    </source>
</reference>
<feature type="transmembrane region" description="Helical" evidence="10">
    <location>
        <begin position="271"/>
        <end position="287"/>
    </location>
</feature>
<feature type="transmembrane region" description="Helical" evidence="10">
    <location>
        <begin position="90"/>
        <end position="113"/>
    </location>
</feature>
<evidence type="ECO:0000313" key="12">
    <source>
        <dbReference type="EMBL" id="KAJ7376221.1"/>
    </source>
</evidence>
<dbReference type="PANTHER" id="PTHR24249:SF372">
    <property type="entry name" value="G-PROTEIN COUPLED RECEPTORS FAMILY 1 PROFILE DOMAIN-CONTAINING PROTEIN"/>
    <property type="match status" value="1"/>
</dbReference>
<dbReference type="EMBL" id="MU826407">
    <property type="protein sequence ID" value="KAJ7376221.1"/>
    <property type="molecule type" value="Genomic_DNA"/>
</dbReference>
<dbReference type="PROSITE" id="PS00237">
    <property type="entry name" value="G_PROTEIN_RECEP_F1_1"/>
    <property type="match status" value="1"/>
</dbReference>
<dbReference type="PROSITE" id="PS50262">
    <property type="entry name" value="G_PROTEIN_RECEP_F1_2"/>
    <property type="match status" value="1"/>
</dbReference>
<dbReference type="PANTHER" id="PTHR24249">
    <property type="entry name" value="HISTAMINE RECEPTOR-RELATED G-PROTEIN COUPLED RECEPTOR"/>
    <property type="match status" value="1"/>
</dbReference>
<dbReference type="InterPro" id="IPR000276">
    <property type="entry name" value="GPCR_Rhodpsn"/>
</dbReference>
<proteinExistence type="inferred from homology"/>
<evidence type="ECO:0000256" key="4">
    <source>
        <dbReference type="ARBA" id="ARBA00022989"/>
    </source>
</evidence>
<evidence type="ECO:0000256" key="7">
    <source>
        <dbReference type="ARBA" id="ARBA00023170"/>
    </source>
</evidence>
<sequence>MENDTSNKTTGATSSEFASKVGVWYWVLRGLIGLTILAGNGPVIYVIVTCHRLHKAANWFILSLSWADLFVGLFLIPVSTSCALWTTCNFSVLTLSFDLLLFVSIANMCAMTADRYLSVVQPLTYFQNMTTSRVFLWISAAWIIPIISSLIPFAWIFSNSPQEREKAFTIYGTLQTIIFNLLPCVVMLLIYGHIFLISQKHARQIRALVKNQRLAHPNLRQIRQERSATRVFGLVVSFFVLCWMLSAYRHFCQYFSLQCVVSLELVLTSRILMVLNSAINPFIYAFLKEDIKREVMKRICRRKPRTASFNTHIPSVHSHRHRGENSDDLSVVINAW</sequence>
<keyword evidence="2" id="KW-1003">Cell membrane</keyword>
<evidence type="ECO:0000256" key="1">
    <source>
        <dbReference type="ARBA" id="ARBA00004651"/>
    </source>
</evidence>
<dbReference type="PRINTS" id="PR00237">
    <property type="entry name" value="GPCRRHODOPSN"/>
</dbReference>
<evidence type="ECO:0000256" key="8">
    <source>
        <dbReference type="ARBA" id="ARBA00023224"/>
    </source>
</evidence>
<dbReference type="Pfam" id="PF00001">
    <property type="entry name" value="7tm_1"/>
    <property type="match status" value="1"/>
</dbReference>
<evidence type="ECO:0000256" key="5">
    <source>
        <dbReference type="ARBA" id="ARBA00023040"/>
    </source>
</evidence>
<keyword evidence="7 9" id="KW-0675">Receptor</keyword>
<dbReference type="AlphaFoldDB" id="A0A9W9Z785"/>
<comment type="caution">
    <text evidence="12">The sequence shown here is derived from an EMBL/GenBank/DDBJ whole genome shotgun (WGS) entry which is preliminary data.</text>
</comment>